<reference evidence="2" key="1">
    <citation type="submission" date="2021-06" db="EMBL/GenBank/DDBJ databases">
        <authorList>
            <person name="Hodson N. C."/>
            <person name="Mongue J. A."/>
            <person name="Jaron S. K."/>
        </authorList>
    </citation>
    <scope>NUCLEOTIDE SEQUENCE</scope>
</reference>
<keyword evidence="1" id="KW-0472">Membrane</keyword>
<sequence>MLYPKFSFSTWKFSQAVLWPREYFTLGTFPVHVLLVLGYIGCMCSIYCSFLAYPEVTAYVSNYALTEEDGVNQAGLSWRNVCLQEIVALCTPFIAISFYPLLIFIYIYNPNAPFLMFSWLKPKSSHWFTIMIIILTDAIMYMKIAKCSESIDEKINTHRLTPFHFIHFYRNCRHLQLTIYIFNVGFADNIFWLKNIALTLGIILISFSVLLFERSVISSFEKAQGKDRPGFEDVQKL</sequence>
<evidence type="ECO:0000313" key="3">
    <source>
        <dbReference type="Proteomes" id="UP000708208"/>
    </source>
</evidence>
<keyword evidence="1" id="KW-1133">Transmembrane helix</keyword>
<dbReference type="AlphaFoldDB" id="A0A8J2JTK2"/>
<keyword evidence="1" id="KW-0812">Transmembrane</keyword>
<gene>
    <name evidence="2" type="ORF">AFUS01_LOCUS13393</name>
</gene>
<name>A0A8J2JTK2_9HEXA</name>
<proteinExistence type="predicted"/>
<feature type="transmembrane region" description="Helical" evidence="1">
    <location>
        <begin position="86"/>
        <end position="107"/>
    </location>
</feature>
<feature type="transmembrane region" description="Helical" evidence="1">
    <location>
        <begin position="192"/>
        <end position="212"/>
    </location>
</feature>
<feature type="transmembrane region" description="Helical" evidence="1">
    <location>
        <begin position="127"/>
        <end position="144"/>
    </location>
</feature>
<evidence type="ECO:0000256" key="1">
    <source>
        <dbReference type="SAM" id="Phobius"/>
    </source>
</evidence>
<keyword evidence="3" id="KW-1185">Reference proteome</keyword>
<accession>A0A8J2JTK2</accession>
<feature type="transmembrane region" description="Helical" evidence="1">
    <location>
        <begin position="29"/>
        <end position="53"/>
    </location>
</feature>
<comment type="caution">
    <text evidence="2">The sequence shown here is derived from an EMBL/GenBank/DDBJ whole genome shotgun (WGS) entry which is preliminary data.</text>
</comment>
<organism evidence="2 3">
    <name type="scientific">Allacma fusca</name>
    <dbReference type="NCBI Taxonomy" id="39272"/>
    <lineage>
        <taxon>Eukaryota</taxon>
        <taxon>Metazoa</taxon>
        <taxon>Ecdysozoa</taxon>
        <taxon>Arthropoda</taxon>
        <taxon>Hexapoda</taxon>
        <taxon>Collembola</taxon>
        <taxon>Symphypleona</taxon>
        <taxon>Sminthuridae</taxon>
        <taxon>Allacma</taxon>
    </lineage>
</organism>
<evidence type="ECO:0000313" key="2">
    <source>
        <dbReference type="EMBL" id="CAG7724362.1"/>
    </source>
</evidence>
<dbReference type="EMBL" id="CAJVCH010109012">
    <property type="protein sequence ID" value="CAG7724362.1"/>
    <property type="molecule type" value="Genomic_DNA"/>
</dbReference>
<protein>
    <submittedName>
        <fullName evidence="2">Uncharacterized protein</fullName>
    </submittedName>
</protein>
<dbReference type="Proteomes" id="UP000708208">
    <property type="component" value="Unassembled WGS sequence"/>
</dbReference>